<keyword evidence="2" id="KW-1133">Transmembrane helix</keyword>
<accession>A0A3N4HVB2</accession>
<keyword evidence="1" id="KW-0175">Coiled coil</keyword>
<evidence type="ECO:0000256" key="2">
    <source>
        <dbReference type="SAM" id="Phobius"/>
    </source>
</evidence>
<feature type="coiled-coil region" evidence="1">
    <location>
        <begin position="84"/>
        <end position="111"/>
    </location>
</feature>
<keyword evidence="2" id="KW-0812">Transmembrane</keyword>
<name>A0A3N4HVB2_ASCIM</name>
<dbReference type="Proteomes" id="UP000275078">
    <property type="component" value="Unassembled WGS sequence"/>
</dbReference>
<reference evidence="3 4" key="1">
    <citation type="journal article" date="2018" name="Nat. Ecol. Evol.">
        <title>Pezizomycetes genomes reveal the molecular basis of ectomycorrhizal truffle lifestyle.</title>
        <authorList>
            <person name="Murat C."/>
            <person name="Payen T."/>
            <person name="Noel B."/>
            <person name="Kuo A."/>
            <person name="Morin E."/>
            <person name="Chen J."/>
            <person name="Kohler A."/>
            <person name="Krizsan K."/>
            <person name="Balestrini R."/>
            <person name="Da Silva C."/>
            <person name="Montanini B."/>
            <person name="Hainaut M."/>
            <person name="Levati E."/>
            <person name="Barry K.W."/>
            <person name="Belfiori B."/>
            <person name="Cichocki N."/>
            <person name="Clum A."/>
            <person name="Dockter R.B."/>
            <person name="Fauchery L."/>
            <person name="Guy J."/>
            <person name="Iotti M."/>
            <person name="Le Tacon F."/>
            <person name="Lindquist E.A."/>
            <person name="Lipzen A."/>
            <person name="Malagnac F."/>
            <person name="Mello A."/>
            <person name="Molinier V."/>
            <person name="Miyauchi S."/>
            <person name="Poulain J."/>
            <person name="Riccioni C."/>
            <person name="Rubini A."/>
            <person name="Sitrit Y."/>
            <person name="Splivallo R."/>
            <person name="Traeger S."/>
            <person name="Wang M."/>
            <person name="Zifcakova L."/>
            <person name="Wipf D."/>
            <person name="Zambonelli A."/>
            <person name="Paolocci F."/>
            <person name="Nowrousian M."/>
            <person name="Ottonello S."/>
            <person name="Baldrian P."/>
            <person name="Spatafora J.W."/>
            <person name="Henrissat B."/>
            <person name="Nagy L.G."/>
            <person name="Aury J.M."/>
            <person name="Wincker P."/>
            <person name="Grigoriev I.V."/>
            <person name="Bonfante P."/>
            <person name="Martin F.M."/>
        </authorList>
    </citation>
    <scope>NUCLEOTIDE SEQUENCE [LARGE SCALE GENOMIC DNA]</scope>
    <source>
        <strain evidence="3 4">RN42</strain>
    </source>
</reference>
<protein>
    <submittedName>
        <fullName evidence="3">Uncharacterized protein</fullName>
    </submittedName>
</protein>
<keyword evidence="4" id="KW-1185">Reference proteome</keyword>
<evidence type="ECO:0000313" key="4">
    <source>
        <dbReference type="Proteomes" id="UP000275078"/>
    </source>
</evidence>
<dbReference type="AlphaFoldDB" id="A0A3N4HVB2"/>
<dbReference type="EMBL" id="ML119754">
    <property type="protein sequence ID" value="RPA75911.1"/>
    <property type="molecule type" value="Genomic_DNA"/>
</dbReference>
<gene>
    <name evidence="3" type="ORF">BJ508DRAFT_365322</name>
</gene>
<evidence type="ECO:0000256" key="1">
    <source>
        <dbReference type="SAM" id="Coils"/>
    </source>
</evidence>
<feature type="transmembrane region" description="Helical" evidence="2">
    <location>
        <begin position="53"/>
        <end position="76"/>
    </location>
</feature>
<organism evidence="3 4">
    <name type="scientific">Ascobolus immersus RN42</name>
    <dbReference type="NCBI Taxonomy" id="1160509"/>
    <lineage>
        <taxon>Eukaryota</taxon>
        <taxon>Fungi</taxon>
        <taxon>Dikarya</taxon>
        <taxon>Ascomycota</taxon>
        <taxon>Pezizomycotina</taxon>
        <taxon>Pezizomycetes</taxon>
        <taxon>Pezizales</taxon>
        <taxon>Ascobolaceae</taxon>
        <taxon>Ascobolus</taxon>
    </lineage>
</organism>
<keyword evidence="2" id="KW-0472">Membrane</keyword>
<proteinExistence type="predicted"/>
<evidence type="ECO:0000313" key="3">
    <source>
        <dbReference type="EMBL" id="RPA75911.1"/>
    </source>
</evidence>
<sequence>MSFRQATPFLRRTFGSCRSTAFKPRSFHNTSSVKDSSKNSWDDLSAEEMCEKIGTLFVIAGGLISVLLPFGLYCSLKSNINENHEKMKKDGKKKDEEMKRLKLQLDRCERLLTEIAFAKARYQVSSSEPAGNA</sequence>